<comment type="similarity">
    <text evidence="17">Belongs to the G-protein coupled receptor 1 family.</text>
</comment>
<dbReference type="SUPFAM" id="SSF81321">
    <property type="entry name" value="Family A G protein-coupled receptor-like"/>
    <property type="match status" value="1"/>
</dbReference>
<evidence type="ECO:0000259" key="19">
    <source>
        <dbReference type="PROSITE" id="PS50262"/>
    </source>
</evidence>
<evidence type="ECO:0000256" key="4">
    <source>
        <dbReference type="ARBA" id="ARBA00019164"/>
    </source>
</evidence>
<dbReference type="FunFam" id="3.10.110.10:FF:000066">
    <property type="entry name" value="IMPACT isoform 1"/>
    <property type="match status" value="1"/>
</dbReference>
<dbReference type="Gene3D" id="1.20.1070.10">
    <property type="entry name" value="Rhodopsin 7-helix transmembrane proteins"/>
    <property type="match status" value="1"/>
</dbReference>
<feature type="transmembrane region" description="Helical" evidence="18">
    <location>
        <begin position="419"/>
        <end position="439"/>
    </location>
</feature>
<evidence type="ECO:0000313" key="22">
    <source>
        <dbReference type="Proteomes" id="UP001214576"/>
    </source>
</evidence>
<evidence type="ECO:0000256" key="6">
    <source>
        <dbReference type="ARBA" id="ARBA00022491"/>
    </source>
</evidence>
<dbReference type="InterPro" id="IPR001498">
    <property type="entry name" value="Impact_N"/>
</dbReference>
<dbReference type="PANTHER" id="PTHR16301">
    <property type="entry name" value="IMPACT-RELATED"/>
    <property type="match status" value="1"/>
</dbReference>
<dbReference type="Gene3D" id="3.10.110.10">
    <property type="entry name" value="Ubiquitin Conjugating Enzyme"/>
    <property type="match status" value="1"/>
</dbReference>
<dbReference type="Pfam" id="PF05773">
    <property type="entry name" value="RWD"/>
    <property type="match status" value="1"/>
</dbReference>
<dbReference type="GO" id="GO:0007399">
    <property type="term" value="P:nervous system development"/>
    <property type="evidence" value="ECO:0007669"/>
    <property type="project" value="UniProtKB-KW"/>
</dbReference>
<proteinExistence type="inferred from homology"/>
<keyword evidence="6" id="KW-0678">Repressor</keyword>
<dbReference type="FunFam" id="3.30.230.30:FF:000001">
    <property type="entry name" value="IMPACT isoform 1"/>
    <property type="match status" value="1"/>
</dbReference>
<feature type="transmembrane region" description="Helical" evidence="18">
    <location>
        <begin position="382"/>
        <end position="407"/>
    </location>
</feature>
<evidence type="ECO:0000256" key="17">
    <source>
        <dbReference type="RuleBase" id="RU000688"/>
    </source>
</evidence>
<evidence type="ECO:0000256" key="10">
    <source>
        <dbReference type="ARBA" id="ARBA00022902"/>
    </source>
</evidence>
<keyword evidence="13 17" id="KW-0297">G-protein coupled receptor</keyword>
<evidence type="ECO:0000256" key="13">
    <source>
        <dbReference type="ARBA" id="ARBA00023040"/>
    </source>
</evidence>
<feature type="transmembrane region" description="Helical" evidence="18">
    <location>
        <begin position="454"/>
        <end position="476"/>
    </location>
</feature>
<dbReference type="Gene3D" id="3.30.230.30">
    <property type="entry name" value="Impact, N-terminal domain"/>
    <property type="match status" value="1"/>
</dbReference>
<dbReference type="PROSITE" id="PS50262">
    <property type="entry name" value="G_PROTEIN_RECEP_F1_2"/>
    <property type="match status" value="1"/>
</dbReference>
<dbReference type="Pfam" id="PF00001">
    <property type="entry name" value="7tm_1"/>
    <property type="match status" value="1"/>
</dbReference>
<evidence type="ECO:0000256" key="18">
    <source>
        <dbReference type="SAM" id="Phobius"/>
    </source>
</evidence>
<evidence type="ECO:0000256" key="14">
    <source>
        <dbReference type="ARBA" id="ARBA00023136"/>
    </source>
</evidence>
<organism evidence="21 22">
    <name type="scientific">Ovis ammon polii</name>
    <dbReference type="NCBI Taxonomy" id="230172"/>
    <lineage>
        <taxon>Eukaryota</taxon>
        <taxon>Metazoa</taxon>
        <taxon>Chordata</taxon>
        <taxon>Craniata</taxon>
        <taxon>Vertebrata</taxon>
        <taxon>Euteleostomi</taxon>
        <taxon>Mammalia</taxon>
        <taxon>Eutheria</taxon>
        <taxon>Laurasiatheria</taxon>
        <taxon>Artiodactyla</taxon>
        <taxon>Ruminantia</taxon>
        <taxon>Pecora</taxon>
        <taxon>Bovidae</taxon>
        <taxon>Caprinae</taxon>
        <taxon>Ovis</taxon>
    </lineage>
</organism>
<evidence type="ECO:0000256" key="9">
    <source>
        <dbReference type="ARBA" id="ARBA00022845"/>
    </source>
</evidence>
<dbReference type="CDD" id="cd23821">
    <property type="entry name" value="RWD_IMPACT"/>
    <property type="match status" value="1"/>
</dbReference>
<dbReference type="Pfam" id="PF01205">
    <property type="entry name" value="Impact_N"/>
    <property type="match status" value="1"/>
</dbReference>
<keyword evidence="17" id="KW-0675">Receptor</keyword>
<evidence type="ECO:0000256" key="2">
    <source>
        <dbReference type="ARBA" id="ARBA00004496"/>
    </source>
</evidence>
<keyword evidence="17" id="KW-0807">Transducer</keyword>
<keyword evidence="11 18" id="KW-1133">Transmembrane helix</keyword>
<dbReference type="PROSITE" id="PS00910">
    <property type="entry name" value="UPF0029"/>
    <property type="match status" value="1"/>
</dbReference>
<dbReference type="GO" id="GO:0005737">
    <property type="term" value="C:cytoplasm"/>
    <property type="evidence" value="ECO:0007669"/>
    <property type="project" value="UniProtKB-SubCell"/>
</dbReference>
<dbReference type="InterPro" id="IPR017452">
    <property type="entry name" value="GPCR_Rhodpsn_7TM"/>
</dbReference>
<evidence type="ECO:0000259" key="20">
    <source>
        <dbReference type="PROSITE" id="PS50908"/>
    </source>
</evidence>
<evidence type="ECO:0000256" key="3">
    <source>
        <dbReference type="ARBA" id="ARBA00007665"/>
    </source>
</evidence>
<protein>
    <recommendedName>
        <fullName evidence="4">Protein IMPACT</fullName>
    </recommendedName>
</protein>
<gene>
    <name evidence="21" type="ORF">MG293_017137</name>
</gene>
<dbReference type="InterPro" id="IPR000276">
    <property type="entry name" value="GPCR_Rhodpsn"/>
</dbReference>
<evidence type="ECO:0000256" key="16">
    <source>
        <dbReference type="ARBA" id="ARBA00047127"/>
    </source>
</evidence>
<keyword evidence="5" id="KW-0963">Cytoplasm</keyword>
<keyword evidence="8" id="KW-0221">Differentiation</keyword>
<dbReference type="Proteomes" id="UP001214576">
    <property type="component" value="Unassembled WGS sequence"/>
</dbReference>
<evidence type="ECO:0000256" key="11">
    <source>
        <dbReference type="ARBA" id="ARBA00022989"/>
    </source>
</evidence>
<dbReference type="GO" id="GO:0004930">
    <property type="term" value="F:G protein-coupled receptor activity"/>
    <property type="evidence" value="ECO:0007669"/>
    <property type="project" value="UniProtKB-KW"/>
</dbReference>
<dbReference type="GO" id="GO:0006446">
    <property type="term" value="P:regulation of translational initiation"/>
    <property type="evidence" value="ECO:0007669"/>
    <property type="project" value="TreeGrafter"/>
</dbReference>
<keyword evidence="14 18" id="KW-0472">Membrane</keyword>
<evidence type="ECO:0000256" key="7">
    <source>
        <dbReference type="ARBA" id="ARBA00022692"/>
    </source>
</evidence>
<dbReference type="SUPFAM" id="SSF54211">
    <property type="entry name" value="Ribosomal protein S5 domain 2-like"/>
    <property type="match status" value="1"/>
</dbReference>
<sequence length="779" mass="88571">MAEGDAGSDQRQNEEIEAMAAIYGEEWCVIDDCAKIFCIRISDDIDDPKWTLCLQVMLPNEYPGTAPPIYQLNAPWLKGQERADLSNSLEEIYIQNIGESILYLWVEKIRDVLIQKSQMTEPGPDVKKKTEEEDVECEDDLVLACQPENQVKTLDFDVSENRTEIEELPPIDHGIPITDRRSTFQAHLAPVVCPKQVKMVLAKLYENKKIASATHNIYAYRIYCEDKQTFLQDCEDDGETAAGGRLLHLMEILNVRDVMVVVSRWYGGVLLGPDRFKHINNCARNILVEKNYTNSPSGFFEQPGSTFLVIFIEELELCRHCDRYSTGEDTCQNCLAGLVRCSKFDVMSTHGANSSHVMPFANDTNSSDVRTASNDINSFSNIALAFLMSLLAFAIMLGNAVVILAFVVDKNLRHRSNYFFLNLAISDFFVGVISIPLFIPHKLFNWKFENNICVFWLTTDYLLCTASVYNIVLISFDRYQSVSNAKRVYGKVLVSSVPETNPPVTKLSSHEQSYIQANVVSPGDISVILACSRTKRLTDSLINATNISMWKTLNTFCHKIRESMKDLTVQKGRNKPFITIVQEERSPIFCEDQFVKEVSGTRKTVPLIEHSSRNLELRRKKDLRWYNSKLLKVKYEEWKNVGTMSSSKEESRPVFRIHDSCDHVSIDMTVAIPVNTFDLKESSVYKSGACQHLTRHKTARCFQFILRTKLQVGTCECLYFPTDDLSIAREAHEDVASWAPSRWIFFVTAGRGRAQLLWAQTHSSSLLHGSRIKPSKSFT</sequence>
<dbReference type="InterPro" id="IPR036956">
    <property type="entry name" value="Impact_N_sf"/>
</dbReference>
<dbReference type="InterPro" id="IPR020569">
    <property type="entry name" value="UPF0029_Impact_CS"/>
</dbReference>
<dbReference type="AlphaFoldDB" id="A0AAD4TUZ7"/>
<evidence type="ECO:0000256" key="5">
    <source>
        <dbReference type="ARBA" id="ARBA00022490"/>
    </source>
</evidence>
<dbReference type="SUPFAM" id="SSF54495">
    <property type="entry name" value="UBC-like"/>
    <property type="match status" value="1"/>
</dbReference>
<keyword evidence="10" id="KW-0524">Neurogenesis</keyword>
<name>A0AAD4TUZ7_OVIAM</name>
<keyword evidence="7 17" id="KW-0812">Transmembrane</keyword>
<dbReference type="InterPro" id="IPR016135">
    <property type="entry name" value="UBQ-conjugating_enzyme/RWD"/>
</dbReference>
<dbReference type="PROSITE" id="PS00237">
    <property type="entry name" value="G_PROTEIN_RECEP_F1_1"/>
    <property type="match status" value="1"/>
</dbReference>
<dbReference type="InterPro" id="IPR020568">
    <property type="entry name" value="Ribosomal_Su5_D2-typ_SF"/>
</dbReference>
<dbReference type="InterPro" id="IPR006575">
    <property type="entry name" value="RWD_dom"/>
</dbReference>
<reference evidence="21" key="1">
    <citation type="submission" date="2022-03" db="EMBL/GenBank/DDBJ databases">
        <title>Genomic analyses of argali, domestic sheep and their hybrids provide insights into chromosomal evolution, heterosis and genetic basis of agronomic traits.</title>
        <authorList>
            <person name="Li M."/>
        </authorList>
    </citation>
    <scope>NUCLEOTIDE SEQUENCE</scope>
    <source>
        <strain evidence="21">CAU-MHL-2022a</strain>
        <tissue evidence="21">Skin</tissue>
    </source>
</reference>
<dbReference type="InterPro" id="IPR023582">
    <property type="entry name" value="Impact"/>
</dbReference>
<evidence type="ECO:0000256" key="1">
    <source>
        <dbReference type="ARBA" id="ARBA00004370"/>
    </source>
</evidence>
<dbReference type="PRINTS" id="PR00237">
    <property type="entry name" value="GPCRRHODOPSN"/>
</dbReference>
<comment type="subunit">
    <text evidence="16">Interacts with GCN1; prevents the interaction of GCN1 with EIF2AK4/GCN2 and inhibits EIF2AK4/GCN2 kinase activity. Interaction with RPL39; this interaction occurs in a GCN1-independent manner. Associates with ribosomes; this interaction occurs in a GCN1-independent manner. Associates with actin; this interaction occurs in a GCN1-independent manner.</text>
</comment>
<feature type="domain" description="RWD" evidence="20">
    <location>
        <begin position="14"/>
        <end position="116"/>
    </location>
</feature>
<dbReference type="EMBL" id="JAKZEL010000021">
    <property type="protein sequence ID" value="KAI4532729.1"/>
    <property type="molecule type" value="Genomic_DNA"/>
</dbReference>
<evidence type="ECO:0000256" key="8">
    <source>
        <dbReference type="ARBA" id="ARBA00022782"/>
    </source>
</evidence>
<dbReference type="GO" id="GO:0016020">
    <property type="term" value="C:membrane"/>
    <property type="evidence" value="ECO:0007669"/>
    <property type="project" value="UniProtKB-SubCell"/>
</dbReference>
<comment type="caution">
    <text evidence="21">The sequence shown here is derived from an EMBL/GenBank/DDBJ whole genome shotgun (WGS) entry which is preliminary data.</text>
</comment>
<keyword evidence="22" id="KW-1185">Reference proteome</keyword>
<dbReference type="GO" id="GO:0030154">
    <property type="term" value="P:cell differentiation"/>
    <property type="evidence" value="ECO:0007669"/>
    <property type="project" value="UniProtKB-KW"/>
</dbReference>
<evidence type="ECO:0000256" key="12">
    <source>
        <dbReference type="ARBA" id="ARBA00023016"/>
    </source>
</evidence>
<evidence type="ECO:0000256" key="15">
    <source>
        <dbReference type="ARBA" id="ARBA00045674"/>
    </source>
</evidence>
<dbReference type="PROSITE" id="PS50908">
    <property type="entry name" value="RWD"/>
    <property type="match status" value="1"/>
</dbReference>
<evidence type="ECO:0000313" key="21">
    <source>
        <dbReference type="EMBL" id="KAI4532729.1"/>
    </source>
</evidence>
<accession>A0AAD4TUZ7</accession>
<keyword evidence="9" id="KW-0810">Translation regulation</keyword>
<dbReference type="PANTHER" id="PTHR16301:SF25">
    <property type="entry name" value="PROTEIN IMPACT"/>
    <property type="match status" value="1"/>
</dbReference>
<dbReference type="SMART" id="SM00591">
    <property type="entry name" value="RWD"/>
    <property type="match status" value="1"/>
</dbReference>
<comment type="similarity">
    <text evidence="3">Belongs to the IMPACT family.</text>
</comment>
<comment type="subcellular location">
    <subcellularLocation>
        <location evidence="2">Cytoplasm</location>
    </subcellularLocation>
    <subcellularLocation>
        <location evidence="1">Membrane</location>
    </subcellularLocation>
</comment>
<dbReference type="GO" id="GO:0140469">
    <property type="term" value="P:GCN2-mediated signaling"/>
    <property type="evidence" value="ECO:0007669"/>
    <property type="project" value="TreeGrafter"/>
</dbReference>
<comment type="function">
    <text evidence="15">Translational regulator that ensures constant high levels of translation upon a variety of stress conditions, such as amino acid starvation, UV-C irradiation, proteasome inhibitor treatment and glucose deprivation. Plays a role as a negative regulator of the EIF2AK4/GCN2 kinase activity; impairs GCN1-mediated EIF2AK4/GCN2 activation, and hence EIF2AK4/GCN2-mediated eIF-2-alpha phosphorylation and subsequent down-regulation of protein synthesis. May be required to regulate translation in specific neuronal cells under amino acid starvation conditions by preventing GCN2 activation and therefore ATF4 synthesis. Through its inhibitory action on EIF2AK4/GCN2, plays a role in differentiation of neuronal cells by stimulating neurite outgrowth.</text>
</comment>
<keyword evidence="12" id="KW-0346">Stress response</keyword>
<feature type="domain" description="G-protein coupled receptors family 1 profile" evidence="19">
    <location>
        <begin position="398"/>
        <end position="482"/>
    </location>
</feature>